<comment type="similarity">
    <text evidence="1">Belongs to the catalase family.</text>
</comment>
<keyword evidence="5" id="KW-0560">Oxidoreductase</keyword>
<evidence type="ECO:0000259" key="9">
    <source>
        <dbReference type="SMART" id="SM01060"/>
    </source>
</evidence>
<evidence type="ECO:0000256" key="4">
    <source>
        <dbReference type="ARBA" id="ARBA00022723"/>
    </source>
</evidence>
<dbReference type="InterPro" id="IPR011614">
    <property type="entry name" value="Catalase_core"/>
</dbReference>
<dbReference type="EMBL" id="CAKASE010000048">
    <property type="protein sequence ID" value="CAG9562406.1"/>
    <property type="molecule type" value="Genomic_DNA"/>
</dbReference>
<feature type="signal peptide" evidence="8">
    <location>
        <begin position="1"/>
        <end position="19"/>
    </location>
</feature>
<dbReference type="GO" id="GO:0004096">
    <property type="term" value="F:catalase activity"/>
    <property type="evidence" value="ECO:0007669"/>
    <property type="project" value="UniProtKB-EC"/>
</dbReference>
<evidence type="ECO:0000256" key="5">
    <source>
        <dbReference type="ARBA" id="ARBA00023002"/>
    </source>
</evidence>
<keyword evidence="4" id="KW-0479">Metal-binding</keyword>
<dbReference type="PANTHER" id="PTHR11465">
    <property type="entry name" value="CATALASE"/>
    <property type="match status" value="1"/>
</dbReference>
<evidence type="ECO:0000256" key="3">
    <source>
        <dbReference type="ARBA" id="ARBA00022617"/>
    </source>
</evidence>
<dbReference type="SMART" id="SM01060">
    <property type="entry name" value="Catalase"/>
    <property type="match status" value="1"/>
</dbReference>
<dbReference type="GO" id="GO:0042744">
    <property type="term" value="P:hydrogen peroxide catabolic process"/>
    <property type="evidence" value="ECO:0007669"/>
    <property type="project" value="UniProtKB-KW"/>
</dbReference>
<evidence type="ECO:0000256" key="6">
    <source>
        <dbReference type="ARBA" id="ARBA00023004"/>
    </source>
</evidence>
<dbReference type="InterPro" id="IPR018028">
    <property type="entry name" value="Catalase"/>
</dbReference>
<dbReference type="Gene3D" id="2.40.180.10">
    <property type="entry name" value="Catalase core domain"/>
    <property type="match status" value="1"/>
</dbReference>
<keyword evidence="2" id="KW-0575">Peroxidase</keyword>
<keyword evidence="6" id="KW-0408">Iron</keyword>
<comment type="caution">
    <text evidence="10">The sequence shown here is derived from an EMBL/GenBank/DDBJ whole genome shotgun (WGS) entry which is preliminary data.</text>
</comment>
<dbReference type="GO" id="GO:0005739">
    <property type="term" value="C:mitochondrion"/>
    <property type="evidence" value="ECO:0007669"/>
    <property type="project" value="TreeGrafter"/>
</dbReference>
<keyword evidence="8" id="KW-0732">Signal</keyword>
<dbReference type="AlphaFoldDB" id="A0A8J2QGU5"/>
<dbReference type="Pfam" id="PF06628">
    <property type="entry name" value="Catalase-rel"/>
    <property type="match status" value="1"/>
</dbReference>
<evidence type="ECO:0000313" key="10">
    <source>
        <dbReference type="EMBL" id="CAG9562406.1"/>
    </source>
</evidence>
<feature type="domain" description="Catalase core" evidence="9">
    <location>
        <begin position="55"/>
        <end position="434"/>
    </location>
</feature>
<dbReference type="PROSITE" id="PS51402">
    <property type="entry name" value="CATALASE_3"/>
    <property type="match status" value="1"/>
</dbReference>
<dbReference type="InterPro" id="IPR010582">
    <property type="entry name" value="Catalase_immune_responsive"/>
</dbReference>
<organism evidence="10 11">
    <name type="scientific">Danaus chrysippus</name>
    <name type="common">African queen</name>
    <dbReference type="NCBI Taxonomy" id="151541"/>
    <lineage>
        <taxon>Eukaryota</taxon>
        <taxon>Metazoa</taxon>
        <taxon>Ecdysozoa</taxon>
        <taxon>Arthropoda</taxon>
        <taxon>Hexapoda</taxon>
        <taxon>Insecta</taxon>
        <taxon>Pterygota</taxon>
        <taxon>Neoptera</taxon>
        <taxon>Endopterygota</taxon>
        <taxon>Lepidoptera</taxon>
        <taxon>Glossata</taxon>
        <taxon>Ditrysia</taxon>
        <taxon>Papilionoidea</taxon>
        <taxon>Nymphalidae</taxon>
        <taxon>Danainae</taxon>
        <taxon>Danaini</taxon>
        <taxon>Danaina</taxon>
        <taxon>Danaus</taxon>
        <taxon>Anosia</taxon>
    </lineage>
</organism>
<dbReference type="SUPFAM" id="SSF56634">
    <property type="entry name" value="Heme-dependent catalase-like"/>
    <property type="match status" value="1"/>
</dbReference>
<keyword evidence="3" id="KW-0349">Heme</keyword>
<gene>
    <name evidence="10" type="ORF">DCHRY22_LOCUS3745</name>
</gene>
<sequence length="557" mass="65024">MNIRLFFLFLIYHINNVYCNYCDNELCDYLNRTDPASRQLYEFKLQHPKPIGILTVSSGEFVEIRQTNTFNSDQFMNQFHTDSNTHANCERIPERFVHAKGGGAFGYFEVTHDVTKYISAELFDTIGKRTPLVVRFSTAVQNLGGNDLARELKGMAIKFYTQEGNLDLLCLNFPVYFYRDPVYFAFFSRAFKRNPKTFLMDSTMVWDFVTKRPDALHTTLWLFSDYGIPNGYRKMDAFPIHTYRVYNKHGDTYFIRFNFRTEQGIENLPSDVAAEISSRDLDYYNRDLYNAIENKTYPSWRLDIDIMTFDDVKNVDYNPFEINRIWKKGTYFTKTVGRLVLDRNPDNYFRVVEQGAFNPANLVPGIPGPMDSMFHSRRQSYREAQIYRLGVNHNRIKVNQPLYFKVYNRDGVPPLKDNMKDAPVYYPNSFSGPVPYVDPNMPKEKLRIFETTAVDLEPSADFYNYILKTDDQRERLANNTVARLISVSPDMQRRVIRLFSLTDPDLGRRVERILLETLEKPPPPVLPTRVLKVPATINSIYDSKINDGDKKISSLHN</sequence>
<evidence type="ECO:0000313" key="11">
    <source>
        <dbReference type="Proteomes" id="UP000789524"/>
    </source>
</evidence>
<dbReference type="PRINTS" id="PR00067">
    <property type="entry name" value="CATALASE"/>
</dbReference>
<name>A0A8J2QGU5_9NEOP</name>
<feature type="chain" id="PRO_5035305999" evidence="8">
    <location>
        <begin position="20"/>
        <end position="557"/>
    </location>
</feature>
<dbReference type="GO" id="GO:0005777">
    <property type="term" value="C:peroxisome"/>
    <property type="evidence" value="ECO:0007669"/>
    <property type="project" value="TreeGrafter"/>
</dbReference>
<reference evidence="10" key="1">
    <citation type="submission" date="2021-09" db="EMBL/GenBank/DDBJ databases">
        <authorList>
            <person name="Martin H S."/>
        </authorList>
    </citation>
    <scope>NUCLEOTIDE SEQUENCE</scope>
</reference>
<dbReference type="GO" id="GO:0042542">
    <property type="term" value="P:response to hydrogen peroxide"/>
    <property type="evidence" value="ECO:0007669"/>
    <property type="project" value="TreeGrafter"/>
</dbReference>
<accession>A0A8J2QGU5</accession>
<dbReference type="GO" id="GO:0046872">
    <property type="term" value="F:metal ion binding"/>
    <property type="evidence" value="ECO:0007669"/>
    <property type="project" value="UniProtKB-KW"/>
</dbReference>
<evidence type="ECO:0000256" key="7">
    <source>
        <dbReference type="ARBA" id="ARBA00023324"/>
    </source>
</evidence>
<dbReference type="InterPro" id="IPR020835">
    <property type="entry name" value="Catalase_sf"/>
</dbReference>
<dbReference type="PANTHER" id="PTHR11465:SF9">
    <property type="entry name" value="CATALASE"/>
    <property type="match status" value="1"/>
</dbReference>
<dbReference type="OrthoDB" id="6880011at2759"/>
<dbReference type="GO" id="GO:0020037">
    <property type="term" value="F:heme binding"/>
    <property type="evidence" value="ECO:0007669"/>
    <property type="project" value="InterPro"/>
</dbReference>
<keyword evidence="11" id="KW-1185">Reference proteome</keyword>
<evidence type="ECO:0000256" key="2">
    <source>
        <dbReference type="ARBA" id="ARBA00022559"/>
    </source>
</evidence>
<keyword evidence="7" id="KW-0376">Hydrogen peroxide</keyword>
<protein>
    <submittedName>
        <fullName evidence="10">(African queen) hypothetical protein</fullName>
    </submittedName>
</protein>
<evidence type="ECO:0000256" key="1">
    <source>
        <dbReference type="ARBA" id="ARBA00005329"/>
    </source>
</evidence>
<dbReference type="Pfam" id="PF00199">
    <property type="entry name" value="Catalase"/>
    <property type="match status" value="1"/>
</dbReference>
<evidence type="ECO:0000256" key="8">
    <source>
        <dbReference type="SAM" id="SignalP"/>
    </source>
</evidence>
<proteinExistence type="inferred from homology"/>
<dbReference type="Proteomes" id="UP000789524">
    <property type="component" value="Unassembled WGS sequence"/>
</dbReference>